<proteinExistence type="predicted"/>
<evidence type="ECO:0000313" key="2">
    <source>
        <dbReference type="EMBL" id="SFT43959.1"/>
    </source>
</evidence>
<accession>A0A1I6Y035</accession>
<dbReference type="Proteomes" id="UP000182466">
    <property type="component" value="Unassembled WGS sequence"/>
</dbReference>
<dbReference type="RefSeq" id="WP_027260464.1">
    <property type="nucleotide sequence ID" value="NZ_FPAW01000002.1"/>
</dbReference>
<name>A0A1I6Y035_9RHOB</name>
<gene>
    <name evidence="2" type="ORF">SAMN05216236_10215</name>
</gene>
<sequence>MTEISDIVPGHGPDGTPAAFVGDTTYADLGQLLQAEPALMAPEAAAGLALHVTHFARDGAYAVIDDPKSFESAYRERLEREDPNQPWQQNVMRLRDFGVPDFSAIHAPAHEGDALVFYASDALTGLPYRVTAPLSDLSSPDFAPLPLTPASAPPRATNASRQPQMQAPEPSAETTRKADQAQADTPPQFDPLPDDLPSLDD</sequence>
<organism evidence="2 3">
    <name type="scientific">Sedimentitalea nanhaiensis</name>
    <dbReference type="NCBI Taxonomy" id="999627"/>
    <lineage>
        <taxon>Bacteria</taxon>
        <taxon>Pseudomonadati</taxon>
        <taxon>Pseudomonadota</taxon>
        <taxon>Alphaproteobacteria</taxon>
        <taxon>Rhodobacterales</taxon>
        <taxon>Paracoccaceae</taxon>
        <taxon>Sedimentitalea</taxon>
    </lineage>
</organism>
<evidence type="ECO:0000313" key="3">
    <source>
        <dbReference type="Proteomes" id="UP000182466"/>
    </source>
</evidence>
<protein>
    <submittedName>
        <fullName evidence="2">Uncharacterized protein</fullName>
    </submittedName>
</protein>
<dbReference type="eggNOG" id="ENOG5031DGY">
    <property type="taxonomic scope" value="Bacteria"/>
</dbReference>
<dbReference type="AlphaFoldDB" id="A0A1I6Y035"/>
<evidence type="ECO:0000256" key="1">
    <source>
        <dbReference type="SAM" id="MobiDB-lite"/>
    </source>
</evidence>
<keyword evidence="3" id="KW-1185">Reference proteome</keyword>
<feature type="compositionally biased region" description="Low complexity" evidence="1">
    <location>
        <begin position="145"/>
        <end position="157"/>
    </location>
</feature>
<dbReference type="OrthoDB" id="7841339at2"/>
<reference evidence="2 3" key="1">
    <citation type="submission" date="2016-10" db="EMBL/GenBank/DDBJ databases">
        <authorList>
            <person name="de Groot N.N."/>
        </authorList>
    </citation>
    <scope>NUCLEOTIDE SEQUENCE [LARGE SCALE GENOMIC DNA]</scope>
    <source>
        <strain evidence="2 3">CGMCC 1.10959</strain>
    </source>
</reference>
<dbReference type="EMBL" id="FPAW01000002">
    <property type="protein sequence ID" value="SFT43959.1"/>
    <property type="molecule type" value="Genomic_DNA"/>
</dbReference>
<feature type="region of interest" description="Disordered" evidence="1">
    <location>
        <begin position="145"/>
        <end position="201"/>
    </location>
</feature>